<comment type="caution">
    <text evidence="1">The sequence shown here is derived from an EMBL/GenBank/DDBJ whole genome shotgun (WGS) entry which is preliminary data.</text>
</comment>
<dbReference type="AlphaFoldDB" id="A0AAJ2X6H5"/>
<evidence type="ECO:0000313" key="2">
    <source>
        <dbReference type="Proteomes" id="UP001297361"/>
    </source>
</evidence>
<organism evidence="1 2">
    <name type="scientific">Xanthomonas campestris pv. papavericola</name>
    <dbReference type="NCBI Taxonomy" id="487881"/>
    <lineage>
        <taxon>Bacteria</taxon>
        <taxon>Pseudomonadati</taxon>
        <taxon>Pseudomonadota</taxon>
        <taxon>Gammaproteobacteria</taxon>
        <taxon>Lysobacterales</taxon>
        <taxon>Lysobacteraceae</taxon>
        <taxon>Xanthomonas</taxon>
    </lineage>
</organism>
<protein>
    <submittedName>
        <fullName evidence="1">Uncharacterized protein</fullName>
    </submittedName>
</protein>
<accession>A0AAJ2X6H5</accession>
<proteinExistence type="predicted"/>
<evidence type="ECO:0000313" key="1">
    <source>
        <dbReference type="EMBL" id="MEC3889746.1"/>
    </source>
</evidence>
<reference evidence="1" key="2">
    <citation type="submission" date="2024-01" db="EMBL/GenBank/DDBJ databases">
        <title>Long-read genome sequencing of X. campestris pv. papavericola.</title>
        <authorList>
            <person name="Hussain R.M.F."/>
            <person name="Greer S."/>
            <person name="Harrison J."/>
            <person name="Grant M."/>
            <person name="Vicente J."/>
            <person name="Studholme D.J."/>
        </authorList>
    </citation>
    <scope>NUCLEOTIDE SEQUENCE</scope>
    <source>
        <strain evidence="1">NCPPB 2970</strain>
    </source>
</reference>
<dbReference type="RefSeq" id="WP_115577076.1">
    <property type="nucleotide sequence ID" value="NZ_JAJFNJ020000003.1"/>
</dbReference>
<name>A0AAJ2X6H5_XANCA</name>
<sequence length="102" mass="11677">MTSLDISRPTLPFTYTQWIQQTSRALHPRSAELRALELLVDAYGRTPSESNLRLLKNAFRHWRDAQGEGDAWIDSSRNDKKMLAFVALNAALFKDGDKDTRI</sequence>
<dbReference type="Proteomes" id="UP001297361">
    <property type="component" value="Unassembled WGS sequence"/>
</dbReference>
<reference evidence="1" key="1">
    <citation type="submission" date="2021-10" db="EMBL/GenBank/DDBJ databases">
        <authorList>
            <person name="Hussein R."/>
            <person name="Harrison J."/>
            <person name="Studholme D.J."/>
            <person name="Vicente J."/>
            <person name="Grant M."/>
        </authorList>
    </citation>
    <scope>NUCLEOTIDE SEQUENCE</scope>
    <source>
        <strain evidence="1">NCPPB 2970</strain>
    </source>
</reference>
<dbReference type="EMBL" id="JAJFNJ020000003">
    <property type="protein sequence ID" value="MEC3889746.1"/>
    <property type="molecule type" value="Genomic_DNA"/>
</dbReference>
<gene>
    <name evidence="1" type="ORF">LLE72_018820</name>
</gene>